<evidence type="ECO:0000313" key="1">
    <source>
        <dbReference type="EMBL" id="VEU82439.1"/>
    </source>
</evidence>
<protein>
    <recommendedName>
        <fullName evidence="3">Nitrogen regulatory protein P-II</fullName>
    </recommendedName>
</protein>
<dbReference type="STRING" id="1408416.GCA_000702765_00040"/>
<evidence type="ECO:0000313" key="2">
    <source>
        <dbReference type="Proteomes" id="UP000290909"/>
    </source>
</evidence>
<organism evidence="1 2">
    <name type="scientific">Acholeplasma hippikon</name>
    <dbReference type="NCBI Taxonomy" id="264636"/>
    <lineage>
        <taxon>Bacteria</taxon>
        <taxon>Bacillati</taxon>
        <taxon>Mycoplasmatota</taxon>
        <taxon>Mollicutes</taxon>
        <taxon>Acholeplasmatales</taxon>
        <taxon>Acholeplasmataceae</taxon>
        <taxon>Acholeplasma</taxon>
    </lineage>
</organism>
<dbReference type="EMBL" id="LR215050">
    <property type="protein sequence ID" value="VEU82439.1"/>
    <property type="molecule type" value="Genomic_DNA"/>
</dbReference>
<dbReference type="Gene3D" id="3.30.70.120">
    <property type="match status" value="1"/>
</dbReference>
<dbReference type="InterPro" id="IPR015867">
    <property type="entry name" value="N-reg_PII/ATP_PRibTrfase_C"/>
</dbReference>
<dbReference type="AlphaFoldDB" id="A0A449BJ01"/>
<gene>
    <name evidence="1" type="ORF">NCTC10172_00450</name>
</gene>
<dbReference type="RefSeq" id="WP_051658900.1">
    <property type="nucleotide sequence ID" value="NZ_LR215050.1"/>
</dbReference>
<dbReference type="SUPFAM" id="SSF54913">
    <property type="entry name" value="GlnB-like"/>
    <property type="match status" value="1"/>
</dbReference>
<reference evidence="1 2" key="1">
    <citation type="submission" date="2019-01" db="EMBL/GenBank/DDBJ databases">
        <authorList>
            <consortium name="Pathogen Informatics"/>
        </authorList>
    </citation>
    <scope>NUCLEOTIDE SEQUENCE [LARGE SCALE GENOMIC DNA]</scope>
    <source>
        <strain evidence="1 2">NCTC10172</strain>
    </source>
</reference>
<name>A0A449BJ01_9MOLU</name>
<sequence length="115" mass="12648">MMKLLVFILNNTDKLDGLVKEFAKNELTGATIIKSSGVAQRLLDSNDETLSTIVGSLKKILSRENVPNNTILMVLKEERVSKVVEIIESVVGDLSNPNTGIVFTLPIDFVKGLKY</sequence>
<dbReference type="GO" id="GO:0030234">
    <property type="term" value="F:enzyme regulator activity"/>
    <property type="evidence" value="ECO:0007669"/>
    <property type="project" value="InterPro"/>
</dbReference>
<dbReference type="Proteomes" id="UP000290909">
    <property type="component" value="Chromosome"/>
</dbReference>
<dbReference type="Pfam" id="PF00543">
    <property type="entry name" value="P-II"/>
    <property type="match status" value="1"/>
</dbReference>
<accession>A0A449BJ01</accession>
<dbReference type="InterPro" id="IPR011322">
    <property type="entry name" value="N-reg_PII-like_a/b"/>
</dbReference>
<evidence type="ECO:0008006" key="3">
    <source>
        <dbReference type="Google" id="ProtNLM"/>
    </source>
</evidence>
<dbReference type="GO" id="GO:0006808">
    <property type="term" value="P:regulation of nitrogen utilization"/>
    <property type="evidence" value="ECO:0007669"/>
    <property type="project" value="InterPro"/>
</dbReference>
<dbReference type="InterPro" id="IPR002187">
    <property type="entry name" value="N-reg_PII"/>
</dbReference>
<keyword evidence="2" id="KW-1185">Reference proteome</keyword>
<proteinExistence type="predicted"/>
<dbReference type="KEGG" id="ahk:NCTC10172_00450"/>